<gene>
    <name evidence="1" type="ORF">SAMN05421850_101449</name>
</gene>
<dbReference type="InterPro" id="IPR009945">
    <property type="entry name" value="ATPase_inh_sub_z"/>
</dbReference>
<dbReference type="PIRSF" id="PIRSF031780">
    <property type="entry name" value="UCP031780"/>
    <property type="match status" value="1"/>
</dbReference>
<dbReference type="STRING" id="490829.SAMN05421850_101449"/>
<keyword evidence="2" id="KW-1185">Reference proteome</keyword>
<dbReference type="Pfam" id="PF07345">
    <property type="entry name" value="ATPaseInh_sub_z"/>
    <property type="match status" value="1"/>
</dbReference>
<dbReference type="InterPro" id="IPR038293">
    <property type="entry name" value="ATPase_inh_sub_z_sf"/>
</dbReference>
<sequence>MTTFDDRENAFENKFAHDEEMKFKAQARANKLLGLWAAEKLGKSGDDADAYAKEVVKADFEEAGHEDVVRKVLGDLGDKTTAEEIRAKMVEMLAKAKGQIVEEH</sequence>
<dbReference type="EMBL" id="FNEB01000001">
    <property type="protein sequence ID" value="SDI04320.1"/>
    <property type="molecule type" value="Genomic_DNA"/>
</dbReference>
<dbReference type="OrthoDB" id="9810387at2"/>
<dbReference type="Gene3D" id="1.10.790.20">
    <property type="entry name" value="Domain of unknown function DUF1476"/>
    <property type="match status" value="1"/>
</dbReference>
<evidence type="ECO:0000313" key="1">
    <source>
        <dbReference type="EMBL" id="SDI04320.1"/>
    </source>
</evidence>
<proteinExistence type="predicted"/>
<evidence type="ECO:0000313" key="2">
    <source>
        <dbReference type="Proteomes" id="UP000199340"/>
    </source>
</evidence>
<evidence type="ECO:0008006" key="3">
    <source>
        <dbReference type="Google" id="ProtNLM"/>
    </source>
</evidence>
<name>A0A1G8HCV2_9RHOB</name>
<dbReference type="Proteomes" id="UP000199340">
    <property type="component" value="Unassembled WGS sequence"/>
</dbReference>
<dbReference type="AlphaFoldDB" id="A0A1G8HCV2"/>
<reference evidence="1 2" key="1">
    <citation type="submission" date="2016-10" db="EMBL/GenBank/DDBJ databases">
        <authorList>
            <person name="de Groot N.N."/>
        </authorList>
    </citation>
    <scope>NUCLEOTIDE SEQUENCE [LARGE SCALE GENOMIC DNA]</scope>
    <source>
        <strain evidence="1 2">DSM 28010</strain>
    </source>
</reference>
<dbReference type="RefSeq" id="WP_090026050.1">
    <property type="nucleotide sequence ID" value="NZ_FNEB01000001.1"/>
</dbReference>
<organism evidence="1 2">
    <name type="scientific">Lutimaribacter saemankumensis</name>
    <dbReference type="NCBI Taxonomy" id="490829"/>
    <lineage>
        <taxon>Bacteria</taxon>
        <taxon>Pseudomonadati</taxon>
        <taxon>Pseudomonadota</taxon>
        <taxon>Alphaproteobacteria</taxon>
        <taxon>Rhodobacterales</taxon>
        <taxon>Roseobacteraceae</taxon>
        <taxon>Lutimaribacter</taxon>
    </lineage>
</organism>
<accession>A0A1G8HCV2</accession>
<protein>
    <recommendedName>
        <fullName evidence="3">DUF1476 domain-containing protein</fullName>
    </recommendedName>
</protein>